<organism evidence="5 6">
    <name type="scientific">Candidatus Falkowbacteria bacterium CG02_land_8_20_14_3_00_36_14</name>
    <dbReference type="NCBI Taxonomy" id="1974560"/>
    <lineage>
        <taxon>Bacteria</taxon>
        <taxon>Candidatus Falkowiibacteriota</taxon>
    </lineage>
</organism>
<feature type="short sequence motif" description="Histidine triad motif" evidence="2 3">
    <location>
        <begin position="97"/>
        <end position="101"/>
    </location>
</feature>
<comment type="caution">
    <text evidence="5">The sequence shown here is derived from an EMBL/GenBank/DDBJ whole genome shotgun (WGS) entry which is preliminary data.</text>
</comment>
<dbReference type="GO" id="GO:0009117">
    <property type="term" value="P:nucleotide metabolic process"/>
    <property type="evidence" value="ECO:0007669"/>
    <property type="project" value="TreeGrafter"/>
</dbReference>
<evidence type="ECO:0000259" key="4">
    <source>
        <dbReference type="PROSITE" id="PS51084"/>
    </source>
</evidence>
<evidence type="ECO:0000313" key="6">
    <source>
        <dbReference type="Proteomes" id="UP000228896"/>
    </source>
</evidence>
<name>A0A2M7DK91_9BACT</name>
<feature type="active site" description="Tele-AMP-histidine intermediate" evidence="1">
    <location>
        <position position="99"/>
    </location>
</feature>
<feature type="domain" description="HIT" evidence="4">
    <location>
        <begin position="5"/>
        <end position="112"/>
    </location>
</feature>
<dbReference type="InterPro" id="IPR001310">
    <property type="entry name" value="Histidine_triad_HIT"/>
</dbReference>
<accession>A0A2M7DK91</accession>
<dbReference type="EMBL" id="PETS01000146">
    <property type="protein sequence ID" value="PIV50200.1"/>
    <property type="molecule type" value="Genomic_DNA"/>
</dbReference>
<dbReference type="InterPro" id="IPR036265">
    <property type="entry name" value="HIT-like_sf"/>
</dbReference>
<dbReference type="AlphaFoldDB" id="A0A2M7DK91"/>
<dbReference type="InterPro" id="IPR011146">
    <property type="entry name" value="HIT-like"/>
</dbReference>
<evidence type="ECO:0000256" key="1">
    <source>
        <dbReference type="PIRSR" id="PIRSR601310-1"/>
    </source>
</evidence>
<evidence type="ECO:0000256" key="2">
    <source>
        <dbReference type="PIRSR" id="PIRSR601310-3"/>
    </source>
</evidence>
<gene>
    <name evidence="5" type="ORF">COS18_05675</name>
</gene>
<evidence type="ECO:0000313" key="5">
    <source>
        <dbReference type="EMBL" id="PIV50200.1"/>
    </source>
</evidence>
<dbReference type="PANTHER" id="PTHR46648">
    <property type="entry name" value="HIT FAMILY PROTEIN 1"/>
    <property type="match status" value="1"/>
</dbReference>
<dbReference type="Proteomes" id="UP000228896">
    <property type="component" value="Unassembled WGS sequence"/>
</dbReference>
<proteinExistence type="predicted"/>
<protein>
    <submittedName>
        <fullName evidence="5">HIT family protein</fullName>
    </submittedName>
</protein>
<dbReference type="Pfam" id="PF01230">
    <property type="entry name" value="HIT"/>
    <property type="match status" value="1"/>
</dbReference>
<dbReference type="GO" id="GO:0003824">
    <property type="term" value="F:catalytic activity"/>
    <property type="evidence" value="ECO:0007669"/>
    <property type="project" value="InterPro"/>
</dbReference>
<dbReference type="PROSITE" id="PS51084">
    <property type="entry name" value="HIT_2"/>
    <property type="match status" value="1"/>
</dbReference>
<reference evidence="6" key="1">
    <citation type="submission" date="2017-09" db="EMBL/GenBank/DDBJ databases">
        <title>Depth-based differentiation of microbial function through sediment-hosted aquifers and enrichment of novel symbionts in the deep terrestrial subsurface.</title>
        <authorList>
            <person name="Probst A.J."/>
            <person name="Ladd B."/>
            <person name="Jarett J.K."/>
            <person name="Geller-Mcgrath D.E."/>
            <person name="Sieber C.M.K."/>
            <person name="Emerson J.B."/>
            <person name="Anantharaman K."/>
            <person name="Thomas B.C."/>
            <person name="Malmstrom R."/>
            <person name="Stieglmeier M."/>
            <person name="Klingl A."/>
            <person name="Woyke T."/>
            <person name="Ryan C.M."/>
            <person name="Banfield J.F."/>
        </authorList>
    </citation>
    <scope>NUCLEOTIDE SEQUENCE [LARGE SCALE GENOMIC DNA]</scope>
</reference>
<dbReference type="SUPFAM" id="SSF54197">
    <property type="entry name" value="HIT-like"/>
    <property type="match status" value="1"/>
</dbReference>
<evidence type="ECO:0000256" key="3">
    <source>
        <dbReference type="PROSITE-ProRule" id="PRU00464"/>
    </source>
</evidence>
<sequence length="135" mass="14964">MEDCIFCDVIAEKISSYKVYEDDSVMAFLDILPMSPGHTIVVPKKHVADVEVLSDNELCAMSLAAKKIGKAIMAGLGVKGYSFFLDNKSAANQHIAHVHFHVVPRKEGDGLERWPQGGYKEGEAEECLRKIEENL</sequence>
<dbReference type="PRINTS" id="PR00332">
    <property type="entry name" value="HISTRIAD"/>
</dbReference>
<dbReference type="PANTHER" id="PTHR46648:SF1">
    <property type="entry name" value="ADENOSINE 5'-MONOPHOSPHORAMIDASE HNT1"/>
    <property type="match status" value="1"/>
</dbReference>
<dbReference type="Gene3D" id="3.30.428.10">
    <property type="entry name" value="HIT-like"/>
    <property type="match status" value="1"/>
</dbReference>